<dbReference type="GO" id="GO:0006265">
    <property type="term" value="P:DNA topological change"/>
    <property type="evidence" value="ECO:0007669"/>
    <property type="project" value="InterPro"/>
</dbReference>
<dbReference type="PRINTS" id="PR00417">
    <property type="entry name" value="PRTPISMRASEI"/>
</dbReference>
<keyword evidence="1" id="KW-0799">Topoisomerase</keyword>
<dbReference type="PROSITE" id="PS50880">
    <property type="entry name" value="TOPRIM"/>
    <property type="match status" value="1"/>
</dbReference>
<dbReference type="Gene3D" id="3.40.50.140">
    <property type="match status" value="1"/>
</dbReference>
<evidence type="ECO:0000313" key="7">
    <source>
        <dbReference type="EMBL" id="EPX84007.1"/>
    </source>
</evidence>
<dbReference type="GO" id="GO:0003917">
    <property type="term" value="F:DNA topoisomerase type I (single strand cut, ATP-independent) activity"/>
    <property type="evidence" value="ECO:0007669"/>
    <property type="project" value="InterPro"/>
</dbReference>
<dbReference type="Gene3D" id="2.60.510.20">
    <property type="match status" value="1"/>
</dbReference>
<evidence type="ECO:0000256" key="1">
    <source>
        <dbReference type="ARBA" id="ARBA00023029"/>
    </source>
</evidence>
<accession>S9QWP8</accession>
<name>S9QWP8_9RHOB</name>
<comment type="caution">
    <text evidence="7">The sequence shown here is derived from an EMBL/GenBank/DDBJ whole genome shotgun (WGS) entry which is preliminary data.</text>
</comment>
<reference evidence="8" key="1">
    <citation type="journal article" date="2014" name="Stand. Genomic Sci.">
        <title>Genome sequence of the exopolysaccharide-producing Salipiger mucosus type strain (DSM 16094(T)), a moderately halophilic member of the Roseobacter clade.</title>
        <authorList>
            <person name="Riedel T."/>
            <person name="Spring S."/>
            <person name="Fiebig A."/>
            <person name="Petersen J."/>
            <person name="Kyrpides N.C."/>
            <person name="Goker M."/>
            <person name="Klenk H.P."/>
        </authorList>
    </citation>
    <scope>NUCLEOTIDE SEQUENCE [LARGE SCALE GENOMIC DNA]</scope>
    <source>
        <strain evidence="8">DSM 16094</strain>
    </source>
</reference>
<dbReference type="SUPFAM" id="SSF56712">
    <property type="entry name" value="Prokaryotic type I DNA topoisomerase"/>
    <property type="match status" value="1"/>
</dbReference>
<keyword evidence="3 7" id="KW-0413">Isomerase</keyword>
<dbReference type="STRING" id="1123237.Salmuc_01782"/>
<keyword evidence="2" id="KW-0238">DNA-binding</keyword>
<dbReference type="eggNOG" id="COG0550">
    <property type="taxonomic scope" value="Bacteria"/>
</dbReference>
<feature type="region of interest" description="Disordered" evidence="4">
    <location>
        <begin position="306"/>
        <end position="331"/>
    </location>
</feature>
<dbReference type="InterPro" id="IPR013824">
    <property type="entry name" value="Topo_IA_cen_sub1"/>
</dbReference>
<dbReference type="InterPro" id="IPR023405">
    <property type="entry name" value="Topo_IA_core_domain"/>
</dbReference>
<dbReference type="EC" id="5.99.1.2" evidence="7"/>
<gene>
    <name evidence="7" type="ORF">Salmuc_01782</name>
</gene>
<dbReference type="Pfam" id="PF01751">
    <property type="entry name" value="Toprim"/>
    <property type="match status" value="1"/>
</dbReference>
<dbReference type="SMART" id="SM00493">
    <property type="entry name" value="TOPRIM"/>
    <property type="match status" value="1"/>
</dbReference>
<sequence length="546" mass="60303">MVASLFVIEAPGKIRALEHILKTLGHDAAVQATSGHLYEMPEDLGDLGIDKTFRDHKRTARNDKAIWYLRKAAREAETIYVATDADAEGDVIAWDVHELVKDINPEIYRMKLKGMDTASIEASLADVYPVRKSDAVPGRTRAIIDRMIGHSFSRDGIGVGRVSTGLLGMLSKHGDKLGTVKVRLVAPAKDGDAPWATEFDTNKTITPEIADKLTALSFPAIDMRARKPAPGDAMHMGEIMVRAGDELGMTPKESAKSLQSMYETGQMSYPRSNSKGVSKGAQRRLERMIRKSGFRGKADRISAKGDEDVHDAPYPIGDVDVSKDPRKLGDDHGVRTMVARNMVRSSLSRERQAAHSAEIEDFLKTQGFDDKVSKFVASRNWTREIGPRFPGEKTFQESSTTQRMPETVLLEKAVALGLGRPSTWANHIDSFMSRGLCDDNLQLTDKGQAWAAASPDELLNPQLSNLIEKACDRILPEMMDDPDREPWSILAEKIAGSLPDNLSNQMLGDLEPDAPRTENAYEMDIQRIDGGSDVQADQTREAELKH</sequence>
<keyword evidence="8" id="KW-1185">Reference proteome</keyword>
<dbReference type="InterPro" id="IPR006171">
    <property type="entry name" value="TOPRIM_dom"/>
</dbReference>
<dbReference type="Gene3D" id="1.10.460.10">
    <property type="entry name" value="Topoisomerase I, domain 2"/>
    <property type="match status" value="1"/>
</dbReference>
<dbReference type="GO" id="GO:0003677">
    <property type="term" value="F:DNA binding"/>
    <property type="evidence" value="ECO:0007669"/>
    <property type="project" value="UniProtKB-KW"/>
</dbReference>
<evidence type="ECO:0000256" key="3">
    <source>
        <dbReference type="ARBA" id="ARBA00023235"/>
    </source>
</evidence>
<dbReference type="CDD" id="cd01028">
    <property type="entry name" value="TOPRIM_TopoIA"/>
    <property type="match status" value="1"/>
</dbReference>
<dbReference type="EMBL" id="APVH01000013">
    <property type="protein sequence ID" value="EPX84007.1"/>
    <property type="molecule type" value="Genomic_DNA"/>
</dbReference>
<feature type="compositionally biased region" description="Basic and acidic residues" evidence="4">
    <location>
        <begin position="320"/>
        <end position="331"/>
    </location>
</feature>
<dbReference type="InterPro" id="IPR013497">
    <property type="entry name" value="Topo_IA_cen"/>
</dbReference>
<dbReference type="Pfam" id="PF01131">
    <property type="entry name" value="Topoisom_bac"/>
    <property type="match status" value="1"/>
</dbReference>
<dbReference type="SMART" id="SM00437">
    <property type="entry name" value="TOP1Ac"/>
    <property type="match status" value="1"/>
</dbReference>
<dbReference type="AlphaFoldDB" id="S9QWP8"/>
<evidence type="ECO:0000259" key="5">
    <source>
        <dbReference type="PROSITE" id="PS50880"/>
    </source>
</evidence>
<feature type="domain" description="Toprim" evidence="5">
    <location>
        <begin position="3"/>
        <end position="113"/>
    </location>
</feature>
<evidence type="ECO:0000313" key="8">
    <source>
        <dbReference type="Proteomes" id="UP000015347"/>
    </source>
</evidence>
<dbReference type="PANTHER" id="PTHR42785">
    <property type="entry name" value="DNA TOPOISOMERASE, TYPE IA, CORE"/>
    <property type="match status" value="1"/>
</dbReference>
<dbReference type="RefSeq" id="WP_020038198.1">
    <property type="nucleotide sequence ID" value="NZ_KE557274.1"/>
</dbReference>
<feature type="region of interest" description="Disordered" evidence="4">
    <location>
        <begin position="501"/>
        <end position="546"/>
    </location>
</feature>
<evidence type="ECO:0000256" key="4">
    <source>
        <dbReference type="SAM" id="MobiDB-lite"/>
    </source>
</evidence>
<dbReference type="PROSITE" id="PS52039">
    <property type="entry name" value="TOPO_IA_2"/>
    <property type="match status" value="1"/>
</dbReference>
<dbReference type="PANTHER" id="PTHR42785:SF1">
    <property type="entry name" value="DNA TOPOISOMERASE"/>
    <property type="match status" value="1"/>
</dbReference>
<protein>
    <submittedName>
        <fullName evidence="7">DNA topoisomerase I</fullName>
        <ecNumber evidence="7">5.99.1.2</ecNumber>
    </submittedName>
</protein>
<dbReference type="InterPro" id="IPR003602">
    <property type="entry name" value="Topo_IA_DNA-bd_dom"/>
</dbReference>
<dbReference type="HOGENOM" id="CLU_489842_0_0_5"/>
<proteinExistence type="predicted"/>
<evidence type="ECO:0000256" key="2">
    <source>
        <dbReference type="ARBA" id="ARBA00023125"/>
    </source>
</evidence>
<dbReference type="InterPro" id="IPR013826">
    <property type="entry name" value="Topo_IA_cen_sub3"/>
</dbReference>
<organism evidence="7 8">
    <name type="scientific">Salipiger mucosus DSM 16094</name>
    <dbReference type="NCBI Taxonomy" id="1123237"/>
    <lineage>
        <taxon>Bacteria</taxon>
        <taxon>Pseudomonadati</taxon>
        <taxon>Pseudomonadota</taxon>
        <taxon>Alphaproteobacteria</taxon>
        <taxon>Rhodobacterales</taxon>
        <taxon>Roseobacteraceae</taxon>
        <taxon>Salipiger</taxon>
    </lineage>
</organism>
<dbReference type="Proteomes" id="UP000015347">
    <property type="component" value="Unassembled WGS sequence"/>
</dbReference>
<dbReference type="OrthoDB" id="7822461at2"/>
<feature type="domain" description="Topo IA-type catalytic" evidence="6">
    <location>
        <begin position="131"/>
        <end position="535"/>
    </location>
</feature>
<dbReference type="Gene3D" id="1.10.290.10">
    <property type="entry name" value="Topoisomerase I, domain 4"/>
    <property type="match status" value="1"/>
</dbReference>
<dbReference type="InterPro" id="IPR000380">
    <property type="entry name" value="Topo_IA"/>
</dbReference>
<evidence type="ECO:0000259" key="6">
    <source>
        <dbReference type="PROSITE" id="PS52039"/>
    </source>
</evidence>